<dbReference type="EMBL" id="JAVDXO010000004">
    <property type="protein sequence ID" value="MDR7306848.1"/>
    <property type="molecule type" value="Genomic_DNA"/>
</dbReference>
<keyword evidence="7" id="KW-0408">Iron</keyword>
<dbReference type="Pfam" id="PF00111">
    <property type="entry name" value="Fer2"/>
    <property type="match status" value="1"/>
</dbReference>
<dbReference type="Gene3D" id="3.40.50.80">
    <property type="entry name" value="Nucleotide-binding domain of ferredoxin-NADP reductase (FNR) module"/>
    <property type="match status" value="1"/>
</dbReference>
<keyword evidence="6" id="KW-0560">Oxidoreductase</keyword>
<comment type="similarity">
    <text evidence="9">In the N-terminal section; belongs to the FAD-binding oxidoreductase type 6 family.</text>
</comment>
<evidence type="ECO:0000256" key="5">
    <source>
        <dbReference type="ARBA" id="ARBA00022827"/>
    </source>
</evidence>
<dbReference type="CDD" id="cd06215">
    <property type="entry name" value="FNR_iron_sulfur_binding_1"/>
    <property type="match status" value="1"/>
</dbReference>
<dbReference type="Gene3D" id="2.40.30.10">
    <property type="entry name" value="Translation factors"/>
    <property type="match status" value="1"/>
</dbReference>
<dbReference type="Proteomes" id="UP001268089">
    <property type="component" value="Unassembled WGS sequence"/>
</dbReference>
<dbReference type="PANTHER" id="PTHR47354">
    <property type="entry name" value="NADH OXIDOREDUCTASE HCR"/>
    <property type="match status" value="1"/>
</dbReference>
<protein>
    <submittedName>
        <fullName evidence="12">Ferredoxin-NADP reductase</fullName>
    </submittedName>
</protein>
<dbReference type="CDD" id="cd00207">
    <property type="entry name" value="fer2"/>
    <property type="match status" value="1"/>
</dbReference>
<reference evidence="12 13" key="1">
    <citation type="submission" date="2023-07" db="EMBL/GenBank/DDBJ databases">
        <title>Sorghum-associated microbial communities from plants grown in Nebraska, USA.</title>
        <authorList>
            <person name="Schachtman D."/>
        </authorList>
    </citation>
    <scope>NUCLEOTIDE SEQUENCE [LARGE SCALE GENOMIC DNA]</scope>
    <source>
        <strain evidence="12 13">BE308</strain>
    </source>
</reference>
<comment type="caution">
    <text evidence="12">The sequence shown here is derived from an EMBL/GenBank/DDBJ whole genome shotgun (WGS) entry which is preliminary data.</text>
</comment>
<dbReference type="InterPro" id="IPR001433">
    <property type="entry name" value="OxRdtase_FAD/NAD-bd"/>
</dbReference>
<evidence type="ECO:0000256" key="9">
    <source>
        <dbReference type="ARBA" id="ARBA00061434"/>
    </source>
</evidence>
<gene>
    <name evidence="12" type="ORF">J2X15_002134</name>
</gene>
<feature type="domain" description="FAD-binding FR-type" evidence="11">
    <location>
        <begin position="21"/>
        <end position="124"/>
    </location>
</feature>
<organism evidence="12 13">
    <name type="scientific">Rhodoferax saidenbachensis</name>
    <dbReference type="NCBI Taxonomy" id="1484693"/>
    <lineage>
        <taxon>Bacteria</taxon>
        <taxon>Pseudomonadati</taxon>
        <taxon>Pseudomonadota</taxon>
        <taxon>Betaproteobacteria</taxon>
        <taxon>Burkholderiales</taxon>
        <taxon>Comamonadaceae</taxon>
        <taxon>Rhodoferax</taxon>
    </lineage>
</organism>
<dbReference type="InterPro" id="IPR001041">
    <property type="entry name" value="2Fe-2S_ferredoxin-type"/>
</dbReference>
<dbReference type="InterPro" id="IPR017938">
    <property type="entry name" value="Riboflavin_synthase-like_b-brl"/>
</dbReference>
<evidence type="ECO:0000256" key="7">
    <source>
        <dbReference type="ARBA" id="ARBA00023004"/>
    </source>
</evidence>
<dbReference type="InterPro" id="IPR050415">
    <property type="entry name" value="MRET"/>
</dbReference>
<keyword evidence="2" id="KW-0285">Flavoprotein</keyword>
<dbReference type="InterPro" id="IPR006058">
    <property type="entry name" value="2Fe2S_fd_BS"/>
</dbReference>
<dbReference type="SUPFAM" id="SSF54292">
    <property type="entry name" value="2Fe-2S ferredoxin-like"/>
    <property type="match status" value="1"/>
</dbReference>
<keyword evidence="8" id="KW-0411">Iron-sulfur</keyword>
<dbReference type="InterPro" id="IPR008333">
    <property type="entry name" value="Cbr1-like_FAD-bd_dom"/>
</dbReference>
<evidence type="ECO:0000259" key="11">
    <source>
        <dbReference type="PROSITE" id="PS51384"/>
    </source>
</evidence>
<keyword evidence="4" id="KW-0479">Metal-binding</keyword>
<sequence length="367" mass="39604">MSFPAHLPDFASVASPSWSSDRDETLRCIHIRQETHDVKTFVLAADAPRTFRYRPGQFITLELEIAGQKINRCYTLSSTPTRPDVVSITVKRVPGGAVSNWLHDHLRVGMALGVMGPSGDFSCFPPTAKQYLLMSGGSGVTPLMSMARALHDLGSDADVVFVHCARTPADVLFAEELVLMARNMPKFRVAIVCEQHTAGSSYAGHLGRMDAARLAHIAPDFMQRDVYTCGPAPFMGAVRTLLEQAGFDMARYRQESFSFEETVAPAAVATEPDHAAPGGAVLHTITLKKTAQSFSCAEDQTILQAAFAAGVRLPSSCSSGACGTCKSQSLSGKVQMQHAGGIRQREIDQGWMLPCCSKPLSDVALDR</sequence>
<accession>A0ABU1ZMZ1</accession>
<evidence type="ECO:0000256" key="3">
    <source>
        <dbReference type="ARBA" id="ARBA00022714"/>
    </source>
</evidence>
<evidence type="ECO:0000256" key="6">
    <source>
        <dbReference type="ARBA" id="ARBA00023002"/>
    </source>
</evidence>
<evidence type="ECO:0000256" key="4">
    <source>
        <dbReference type="ARBA" id="ARBA00022723"/>
    </source>
</evidence>
<dbReference type="InterPro" id="IPR036010">
    <property type="entry name" value="2Fe-2S_ferredoxin-like_sf"/>
</dbReference>
<dbReference type="InterPro" id="IPR012675">
    <property type="entry name" value="Beta-grasp_dom_sf"/>
</dbReference>
<evidence type="ECO:0000256" key="2">
    <source>
        <dbReference type="ARBA" id="ARBA00022630"/>
    </source>
</evidence>
<dbReference type="PROSITE" id="PS51384">
    <property type="entry name" value="FAD_FR"/>
    <property type="match status" value="1"/>
</dbReference>
<keyword evidence="5" id="KW-0274">FAD</keyword>
<dbReference type="SUPFAM" id="SSF52343">
    <property type="entry name" value="Ferredoxin reductase-like, C-terminal NADP-linked domain"/>
    <property type="match status" value="1"/>
</dbReference>
<keyword evidence="3" id="KW-0001">2Fe-2S</keyword>
<evidence type="ECO:0000313" key="13">
    <source>
        <dbReference type="Proteomes" id="UP001268089"/>
    </source>
</evidence>
<evidence type="ECO:0000256" key="8">
    <source>
        <dbReference type="ARBA" id="ARBA00023014"/>
    </source>
</evidence>
<proteinExistence type="inferred from homology"/>
<dbReference type="PANTHER" id="PTHR47354:SF6">
    <property type="entry name" value="NADH OXIDOREDUCTASE HCR"/>
    <property type="match status" value="1"/>
</dbReference>
<dbReference type="SUPFAM" id="SSF63380">
    <property type="entry name" value="Riboflavin synthase domain-like"/>
    <property type="match status" value="1"/>
</dbReference>
<name>A0ABU1ZMZ1_9BURK</name>
<keyword evidence="13" id="KW-1185">Reference proteome</keyword>
<dbReference type="PROSITE" id="PS51085">
    <property type="entry name" value="2FE2S_FER_2"/>
    <property type="match status" value="1"/>
</dbReference>
<dbReference type="PROSITE" id="PS00197">
    <property type="entry name" value="2FE2S_FER_1"/>
    <property type="match status" value="1"/>
</dbReference>
<dbReference type="PRINTS" id="PR00410">
    <property type="entry name" value="PHEHYDRXLASE"/>
</dbReference>
<dbReference type="InterPro" id="IPR017927">
    <property type="entry name" value="FAD-bd_FR_type"/>
</dbReference>
<dbReference type="Pfam" id="PF00970">
    <property type="entry name" value="FAD_binding_6"/>
    <property type="match status" value="1"/>
</dbReference>
<dbReference type="Pfam" id="PF00175">
    <property type="entry name" value="NAD_binding_1"/>
    <property type="match status" value="1"/>
</dbReference>
<evidence type="ECO:0000313" key="12">
    <source>
        <dbReference type="EMBL" id="MDR7306848.1"/>
    </source>
</evidence>
<dbReference type="InterPro" id="IPR039261">
    <property type="entry name" value="FNR_nucleotide-bd"/>
</dbReference>
<evidence type="ECO:0000256" key="1">
    <source>
        <dbReference type="ARBA" id="ARBA00001974"/>
    </source>
</evidence>
<comment type="cofactor">
    <cofactor evidence="1">
        <name>FAD</name>
        <dbReference type="ChEBI" id="CHEBI:57692"/>
    </cofactor>
</comment>
<dbReference type="Gene3D" id="3.10.20.30">
    <property type="match status" value="1"/>
</dbReference>
<feature type="domain" description="2Fe-2S ferredoxin-type" evidence="10">
    <location>
        <begin position="283"/>
        <end position="367"/>
    </location>
</feature>
<dbReference type="RefSeq" id="WP_310342445.1">
    <property type="nucleotide sequence ID" value="NZ_JAVDXO010000004.1"/>
</dbReference>
<evidence type="ECO:0000259" key="10">
    <source>
        <dbReference type="PROSITE" id="PS51085"/>
    </source>
</evidence>